<reference evidence="22" key="3">
    <citation type="submission" date="2016-04" db="EMBL/GenBank/DDBJ databases">
        <authorList>
            <person name="Shah S.A."/>
            <person name="Garrett R.A."/>
        </authorList>
    </citation>
    <scope>NUCLEOTIDE SEQUENCE [LARGE SCALE GENOMIC DNA]</scope>
    <source>
        <strain evidence="22">ATCC 35091 / DSM 1616 / JCM 8930 / NBRC 15331 / P1</strain>
    </source>
</reference>
<dbReference type="Proteomes" id="UP000076770">
    <property type="component" value="Chromosome i"/>
</dbReference>
<reference evidence="19 20" key="1">
    <citation type="journal article" date="2015" name="Genome Announc.">
        <title>Complete Genome Sequence of Sulfolobus solfataricus Strain 98/2 and Evolved Derivatives.</title>
        <authorList>
            <person name="McCarthy S."/>
            <person name="Gradnigo J."/>
            <person name="Johnson T."/>
            <person name="Payne S."/>
            <person name="Lipzen A."/>
            <person name="Martin J."/>
            <person name="Schackwitz W."/>
            <person name="Moriyama E."/>
            <person name="Blum P."/>
        </authorList>
    </citation>
    <scope>NUCLEOTIDE SEQUENCE [LARGE SCALE GENOMIC DNA]</scope>
    <source>
        <strain evidence="19">98/2 SULC</strain>
        <strain evidence="7">SARC-B</strain>
        <strain evidence="8">SARC-C</strain>
        <strain evidence="9 21">SULA</strain>
        <strain evidence="20">SULB</strain>
    </source>
</reference>
<evidence type="ECO:0000313" key="22">
    <source>
        <dbReference type="Proteomes" id="UP000076770"/>
    </source>
</evidence>
<dbReference type="AlphaFoldDB" id="A0A0E3K597"/>
<evidence type="ECO:0000313" key="23">
    <source>
        <dbReference type="Proteomes" id="UP000267993"/>
    </source>
</evidence>
<dbReference type="SUPFAM" id="SSF51735">
    <property type="entry name" value="NAD(P)-binding Rossmann-fold domains"/>
    <property type="match status" value="1"/>
</dbReference>
<feature type="domain" description="Rhodanese" evidence="6">
    <location>
        <begin position="137"/>
        <end position="189"/>
    </location>
</feature>
<reference evidence="18" key="2">
    <citation type="submission" date="2016-04" db="EMBL/GenBank/DDBJ databases">
        <authorList>
            <person name="Evans L.H."/>
            <person name="Alamgir A."/>
            <person name="Owens N."/>
            <person name="Weber N.D."/>
            <person name="Virtaneva K."/>
            <person name="Barbian K."/>
            <person name="Babar A."/>
            <person name="Rosenke K."/>
        </authorList>
    </citation>
    <scope>NUCLEOTIDE SEQUENCE</scope>
    <source>
        <strain evidence="18">P1</strain>
    </source>
</reference>
<dbReference type="Proteomes" id="UP000594632">
    <property type="component" value="Chromosome"/>
</dbReference>
<dbReference type="Pfam" id="PF08240">
    <property type="entry name" value="ADH_N"/>
    <property type="match status" value="1"/>
</dbReference>
<dbReference type="EMBL" id="CP011056">
    <property type="protein sequence ID" value="AKA75756.1"/>
    <property type="molecule type" value="Genomic_DNA"/>
</dbReference>
<dbReference type="Proteomes" id="UP000033085">
    <property type="component" value="Chromosome"/>
</dbReference>
<dbReference type="PROSITE" id="PS50206">
    <property type="entry name" value="RHODANESE_3"/>
    <property type="match status" value="1"/>
</dbReference>
<accession>A0A0E3K597</accession>
<dbReference type="GO" id="GO:0005737">
    <property type="term" value="C:cytoplasm"/>
    <property type="evidence" value="ECO:0007669"/>
    <property type="project" value="TreeGrafter"/>
</dbReference>
<evidence type="ECO:0000313" key="29">
    <source>
        <dbReference type="Proteomes" id="UP000282269"/>
    </source>
</evidence>
<dbReference type="EMBL" id="CP050869">
    <property type="protein sequence ID" value="QPG50057.1"/>
    <property type="molecule type" value="Genomic_DNA"/>
</dbReference>
<evidence type="ECO:0000313" key="13">
    <source>
        <dbReference type="EMBL" id="AZF75431.1"/>
    </source>
</evidence>
<dbReference type="Proteomes" id="UP000267993">
    <property type="component" value="Chromosome"/>
</dbReference>
<keyword evidence="5" id="KW-0560">Oxidoreductase</keyword>
<evidence type="ECO:0000256" key="2">
    <source>
        <dbReference type="ARBA" id="ARBA00008072"/>
    </source>
</evidence>
<evidence type="ECO:0000256" key="4">
    <source>
        <dbReference type="ARBA" id="ARBA00022833"/>
    </source>
</evidence>
<dbReference type="PATRIC" id="fig|2287.6.peg.698"/>
<dbReference type="Gene3D" id="3.90.180.10">
    <property type="entry name" value="Medium-chain alcohol dehydrogenases, catalytic domain"/>
    <property type="match status" value="1"/>
</dbReference>
<dbReference type="PANTHER" id="PTHR42940">
    <property type="entry name" value="ALCOHOL DEHYDROGENASE 1-RELATED"/>
    <property type="match status" value="1"/>
</dbReference>
<dbReference type="Proteomes" id="UP000269431">
    <property type="component" value="Chromosome"/>
</dbReference>
<dbReference type="SUPFAM" id="SSF50129">
    <property type="entry name" value="GroES-like"/>
    <property type="match status" value="1"/>
</dbReference>
<dbReference type="Proteomes" id="UP000275843">
    <property type="component" value="Chromosome"/>
</dbReference>
<dbReference type="EMBL" id="LT549890">
    <property type="protein sequence ID" value="SAI86525.1"/>
    <property type="molecule type" value="Genomic_DNA"/>
</dbReference>
<dbReference type="EMBL" id="CP033235">
    <property type="protein sequence ID" value="AZF67567.1"/>
    <property type="molecule type" value="Genomic_DNA"/>
</dbReference>
<evidence type="ECO:0000313" key="19">
    <source>
        <dbReference type="Proteomes" id="UP000033057"/>
    </source>
</evidence>
<evidence type="ECO:0000313" key="27">
    <source>
        <dbReference type="Proteomes" id="UP000275843"/>
    </source>
</evidence>
<evidence type="ECO:0000256" key="5">
    <source>
        <dbReference type="ARBA" id="ARBA00023002"/>
    </source>
</evidence>
<dbReference type="SMART" id="SM00829">
    <property type="entry name" value="PKS_ER"/>
    <property type="match status" value="1"/>
</dbReference>
<dbReference type="Proteomes" id="UP000033106">
    <property type="component" value="Chromosome"/>
</dbReference>
<evidence type="ECO:0000313" key="12">
    <source>
        <dbReference type="EMBL" id="AZF72807.1"/>
    </source>
</evidence>
<evidence type="ECO:0000313" key="30">
    <source>
        <dbReference type="Proteomes" id="UP000594632"/>
    </source>
</evidence>
<reference evidence="23 24" key="4">
    <citation type="journal article" date="2018" name="Proc. Natl. Acad. Sci. U.S.A.">
        <title>Nonmutational mechanism of inheritance in the Archaeon Sulfolobus solfataricus.</title>
        <authorList>
            <person name="Payne S."/>
            <person name="McCarthy S."/>
            <person name="Johnson T."/>
            <person name="North E."/>
            <person name="Blum P."/>
        </authorList>
    </citation>
    <scope>NUCLEOTIDE SEQUENCE [LARGE SCALE GENOMIC DNA]</scope>
    <source>
        <strain evidence="11 23">SARC-H</strain>
        <strain evidence="12 27">SARC-I</strain>
        <strain evidence="14 28">SARC-N</strain>
        <strain evidence="15 29">SARC-O</strain>
        <strain evidence="16 24">SUL120</strain>
        <strain evidence="10 25">SULG</strain>
        <strain evidence="13 26">SULM</strain>
    </source>
</reference>
<dbReference type="EMBL" id="CP011055">
    <property type="protein sequence ID" value="AKA73058.1"/>
    <property type="molecule type" value="Genomic_DNA"/>
</dbReference>
<dbReference type="EMBL" id="CP033238">
    <property type="protein sequence ID" value="AZF75431.1"/>
    <property type="molecule type" value="Genomic_DNA"/>
</dbReference>
<proteinExistence type="inferred from homology"/>
<evidence type="ECO:0000256" key="3">
    <source>
        <dbReference type="ARBA" id="ARBA00022723"/>
    </source>
</evidence>
<evidence type="ECO:0000313" key="7">
    <source>
        <dbReference type="EMBL" id="AKA73058.1"/>
    </source>
</evidence>
<evidence type="ECO:0000313" key="28">
    <source>
        <dbReference type="Proteomes" id="UP000278715"/>
    </source>
</evidence>
<evidence type="ECO:0000259" key="6">
    <source>
        <dbReference type="PROSITE" id="PS50206"/>
    </source>
</evidence>
<evidence type="ECO:0000313" key="8">
    <source>
        <dbReference type="EMBL" id="AKA75756.1"/>
    </source>
</evidence>
<evidence type="ECO:0000313" key="25">
    <source>
        <dbReference type="Proteomes" id="UP000273194"/>
    </source>
</evidence>
<dbReference type="InterPro" id="IPR013154">
    <property type="entry name" value="ADH-like_N"/>
</dbReference>
<protein>
    <submittedName>
        <fullName evidence="7 17">Alcohol dehydrogenase</fullName>
    </submittedName>
</protein>
<dbReference type="Proteomes" id="UP000273443">
    <property type="component" value="Chromosome"/>
</dbReference>
<organism evidence="7 20">
    <name type="scientific">Saccharolobus solfataricus</name>
    <name type="common">Sulfolobus solfataricus</name>
    <dbReference type="NCBI Taxonomy" id="2287"/>
    <lineage>
        <taxon>Archaea</taxon>
        <taxon>Thermoproteota</taxon>
        <taxon>Thermoprotei</taxon>
        <taxon>Sulfolobales</taxon>
        <taxon>Sulfolobaceae</taxon>
        <taxon>Saccharolobus</taxon>
    </lineage>
</organism>
<dbReference type="EMBL" id="CP033240">
    <property type="protein sequence ID" value="AZF80644.1"/>
    <property type="molecule type" value="Genomic_DNA"/>
</dbReference>
<comment type="similarity">
    <text evidence="2">Belongs to the zinc-containing alcohol dehydrogenase family.</text>
</comment>
<dbReference type="InterPro" id="IPR020843">
    <property type="entry name" value="ER"/>
</dbReference>
<dbReference type="Proteomes" id="UP000282269">
    <property type="component" value="Chromosome"/>
</dbReference>
<dbReference type="InterPro" id="IPR001763">
    <property type="entry name" value="Rhodanese-like_dom"/>
</dbReference>
<dbReference type="Proteomes" id="UP000278715">
    <property type="component" value="Chromosome"/>
</dbReference>
<dbReference type="Pfam" id="PF00107">
    <property type="entry name" value="ADH_zinc_N"/>
    <property type="match status" value="1"/>
</dbReference>
<dbReference type="RefSeq" id="WP_009989821.1">
    <property type="nucleotide sequence ID" value="NZ_CP011055.2"/>
</dbReference>
<evidence type="ECO:0000313" key="15">
    <source>
        <dbReference type="EMBL" id="AZF80644.1"/>
    </source>
</evidence>
<evidence type="ECO:0000313" key="20">
    <source>
        <dbReference type="Proteomes" id="UP000033085"/>
    </source>
</evidence>
<dbReference type="CDD" id="cd08259">
    <property type="entry name" value="Zn_ADH5"/>
    <property type="match status" value="1"/>
</dbReference>
<evidence type="ECO:0000313" key="10">
    <source>
        <dbReference type="EMBL" id="AZF67567.1"/>
    </source>
</evidence>
<evidence type="ECO:0000313" key="17">
    <source>
        <dbReference type="EMBL" id="QPG50057.1"/>
    </source>
</evidence>
<comment type="cofactor">
    <cofactor evidence="1">
        <name>Zn(2+)</name>
        <dbReference type="ChEBI" id="CHEBI:29105"/>
    </cofactor>
</comment>
<dbReference type="EMBL" id="CP033237">
    <property type="protein sequence ID" value="AZF72807.1"/>
    <property type="molecule type" value="Genomic_DNA"/>
</dbReference>
<dbReference type="KEGG" id="ssol:SULB_0673"/>
<name>A0A0E3K597_SACSO</name>
<dbReference type="GeneID" id="1452902"/>
<evidence type="ECO:0000313" key="9">
    <source>
        <dbReference type="EMBL" id="AKA78448.1"/>
    </source>
</evidence>
<dbReference type="InterPro" id="IPR036291">
    <property type="entry name" value="NAD(P)-bd_dom_sf"/>
</dbReference>
<dbReference type="OMA" id="AFPHVKP"/>
<keyword evidence="4" id="KW-0862">Zinc</keyword>
<keyword evidence="3" id="KW-0479">Metal-binding</keyword>
<dbReference type="KEGG" id="ssoa:SULA_0671"/>
<dbReference type="EMBL" id="CP033241">
    <property type="protein sequence ID" value="AZF83251.1"/>
    <property type="molecule type" value="Genomic_DNA"/>
</dbReference>
<evidence type="ECO:0000313" key="26">
    <source>
        <dbReference type="Proteomes" id="UP000273443"/>
    </source>
</evidence>
<dbReference type="GO" id="GO:0004022">
    <property type="term" value="F:alcohol dehydrogenase (NAD+) activity"/>
    <property type="evidence" value="ECO:0007669"/>
    <property type="project" value="TreeGrafter"/>
</dbReference>
<dbReference type="EMBL" id="CP033239">
    <property type="protein sequence ID" value="AZF78040.1"/>
    <property type="molecule type" value="Genomic_DNA"/>
</dbReference>
<evidence type="ECO:0000256" key="1">
    <source>
        <dbReference type="ARBA" id="ARBA00001947"/>
    </source>
</evidence>
<evidence type="ECO:0000313" key="21">
    <source>
        <dbReference type="Proteomes" id="UP000033106"/>
    </source>
</evidence>
<evidence type="ECO:0000313" key="24">
    <source>
        <dbReference type="Proteomes" id="UP000269431"/>
    </source>
</evidence>
<dbReference type="OrthoDB" id="73567at2157"/>
<evidence type="ECO:0000313" key="11">
    <source>
        <dbReference type="EMBL" id="AZF70187.1"/>
    </source>
</evidence>
<dbReference type="GeneID" id="44128610"/>
<gene>
    <name evidence="17" type="ORF">HFC64_09690</name>
    <name evidence="18" type="ORF">SSOP1_2971</name>
    <name evidence="9" type="ORF">SULA_0671</name>
    <name evidence="7" type="ORF">SULB_0673</name>
    <name evidence="8" type="ORF">SULC_0671</name>
    <name evidence="10" type="ORF">SULG_03425</name>
    <name evidence="11" type="ORF">SULH_03425</name>
    <name evidence="12" type="ORF">SULI_03425</name>
    <name evidence="13" type="ORF">SULM_03425</name>
    <name evidence="14" type="ORF">SULN_03425</name>
    <name evidence="15" type="ORF">SULO_03435</name>
    <name evidence="16" type="ORF">SULZ_03470</name>
</gene>
<dbReference type="EMBL" id="CP011057">
    <property type="protein sequence ID" value="AKA78448.1"/>
    <property type="molecule type" value="Genomic_DNA"/>
</dbReference>
<dbReference type="EMBL" id="CP033236">
    <property type="protein sequence ID" value="AZF70187.1"/>
    <property type="molecule type" value="Genomic_DNA"/>
</dbReference>
<reference evidence="7" key="5">
    <citation type="submission" date="2018-10" db="EMBL/GenBank/DDBJ databases">
        <authorList>
            <person name="McCarthy S."/>
            <person name="Gradnigo J."/>
            <person name="Johnson T."/>
            <person name="Payne S."/>
            <person name="Lipzen A."/>
            <person name="Schackwitz W."/>
            <person name="Martin J."/>
            <person name="Moriyama E."/>
            <person name="Blum P."/>
        </authorList>
    </citation>
    <scope>NUCLEOTIDE SEQUENCE</scope>
    <source>
        <strain evidence="7">SARC-B</strain>
        <strain evidence="8">SARC-C</strain>
        <strain evidence="9">SULA</strain>
    </source>
</reference>
<dbReference type="Proteomes" id="UP000033057">
    <property type="component" value="Chromosome"/>
</dbReference>
<dbReference type="KEGG" id="ssof:SULC_0671"/>
<evidence type="ECO:0000313" key="18">
    <source>
        <dbReference type="EMBL" id="SAI86525.1"/>
    </source>
</evidence>
<evidence type="ECO:0000313" key="16">
    <source>
        <dbReference type="EMBL" id="AZF83251.1"/>
    </source>
</evidence>
<evidence type="ECO:0000313" key="14">
    <source>
        <dbReference type="EMBL" id="AZF78040.1"/>
    </source>
</evidence>
<dbReference type="GO" id="GO:0046872">
    <property type="term" value="F:metal ion binding"/>
    <property type="evidence" value="ECO:0007669"/>
    <property type="project" value="UniProtKB-KW"/>
</dbReference>
<dbReference type="PANTHER" id="PTHR42940:SF8">
    <property type="entry name" value="VACUOLAR PROTEIN SORTING-ASSOCIATED PROTEIN 11"/>
    <property type="match status" value="1"/>
</dbReference>
<dbReference type="Proteomes" id="UP000273194">
    <property type="component" value="Chromosome"/>
</dbReference>
<sequence>MKAAILTQFNSPFIIGNAEPHGVGVRINVAYTGICGRDLVIWKGGFKNLKLPLILGHEIVGYYNGRPVAVYPNLYCGSCDYCKSGKENLCDNARILGEGEITGGYAEQVIVPERNLIPLPDDKLEKYAATMDPVATAIHASKLADLKKDSKVLVTGAGGGVGIHLVQYLKYLGISNVYGLSSKGEKLKELGVTPVSDIRGEKFDAIFELVGSKTINDSLRALKKEGILVLIGNTEGEPITLSRPAMSIMRQHKIVGSASYTQAEYEEAIKLVGYGKIKAIYEIYELERINEAYRKMLERKVLGRAILKVI</sequence>
<dbReference type="InterPro" id="IPR013149">
    <property type="entry name" value="ADH-like_C"/>
</dbReference>
<dbReference type="InterPro" id="IPR011032">
    <property type="entry name" value="GroES-like_sf"/>
</dbReference>
<reference evidence="17 30" key="6">
    <citation type="journal article" date="2020" name="Nat. Commun.">
        <title>The structures of two archaeal type IV pili illuminate evolutionary relationships.</title>
        <authorList>
            <person name="Wang F."/>
            <person name="Baquero D.P."/>
            <person name="Su Z."/>
            <person name="Beltran L.C."/>
            <person name="Prangishvili D."/>
            <person name="Krupovic M."/>
            <person name="Egelman E.H."/>
        </authorList>
    </citation>
    <scope>NUCLEOTIDE SEQUENCE [LARGE SCALE GENOMIC DNA]</scope>
    <source>
        <strain evidence="17 30">POZ149</strain>
    </source>
</reference>